<accession>A0A918YV38</accession>
<evidence type="ECO:0000256" key="4">
    <source>
        <dbReference type="PROSITE-ProRule" id="PRU00335"/>
    </source>
</evidence>
<dbReference type="InterPro" id="IPR009057">
    <property type="entry name" value="Homeodomain-like_sf"/>
</dbReference>
<feature type="domain" description="HTH tetR-type" evidence="5">
    <location>
        <begin position="17"/>
        <end position="76"/>
    </location>
</feature>
<dbReference type="GO" id="GO:0000976">
    <property type="term" value="F:transcription cis-regulatory region binding"/>
    <property type="evidence" value="ECO:0007669"/>
    <property type="project" value="TreeGrafter"/>
</dbReference>
<dbReference type="Gene3D" id="1.10.357.10">
    <property type="entry name" value="Tetracycline Repressor, domain 2"/>
    <property type="match status" value="1"/>
</dbReference>
<dbReference type="EMBL" id="BNBO01000079">
    <property type="protein sequence ID" value="GHE24930.1"/>
    <property type="molecule type" value="Genomic_DNA"/>
</dbReference>
<dbReference type="PANTHER" id="PTHR30055:SF234">
    <property type="entry name" value="HTH-TYPE TRANSCRIPTIONAL REGULATOR BETI"/>
    <property type="match status" value="1"/>
</dbReference>
<dbReference type="GeneID" id="95357797"/>
<organism evidence="6 7">
    <name type="scientific">Kitasatospora indigofera</name>
    <dbReference type="NCBI Taxonomy" id="67307"/>
    <lineage>
        <taxon>Bacteria</taxon>
        <taxon>Bacillati</taxon>
        <taxon>Actinomycetota</taxon>
        <taxon>Actinomycetes</taxon>
        <taxon>Kitasatosporales</taxon>
        <taxon>Streptomycetaceae</taxon>
        <taxon>Kitasatospora</taxon>
    </lineage>
</organism>
<keyword evidence="3" id="KW-0804">Transcription</keyword>
<reference evidence="6" key="2">
    <citation type="submission" date="2020-09" db="EMBL/GenBank/DDBJ databases">
        <authorList>
            <person name="Sun Q."/>
            <person name="Ohkuma M."/>
        </authorList>
    </citation>
    <scope>NUCLEOTIDE SEQUENCE</scope>
    <source>
        <strain evidence="6">JCM 4646</strain>
    </source>
</reference>
<protein>
    <submittedName>
        <fullName evidence="6">TetR family transcriptional regulator</fullName>
    </submittedName>
</protein>
<evidence type="ECO:0000256" key="1">
    <source>
        <dbReference type="ARBA" id="ARBA00023015"/>
    </source>
</evidence>
<evidence type="ECO:0000259" key="5">
    <source>
        <dbReference type="PROSITE" id="PS50977"/>
    </source>
</evidence>
<dbReference type="InterPro" id="IPR001647">
    <property type="entry name" value="HTH_TetR"/>
</dbReference>
<dbReference type="GO" id="GO:0003700">
    <property type="term" value="F:DNA-binding transcription factor activity"/>
    <property type="evidence" value="ECO:0007669"/>
    <property type="project" value="TreeGrafter"/>
</dbReference>
<dbReference type="PANTHER" id="PTHR30055">
    <property type="entry name" value="HTH-TYPE TRANSCRIPTIONAL REGULATOR RUTR"/>
    <property type="match status" value="1"/>
</dbReference>
<dbReference type="InterPro" id="IPR050109">
    <property type="entry name" value="HTH-type_TetR-like_transc_reg"/>
</dbReference>
<feature type="DNA-binding region" description="H-T-H motif" evidence="4">
    <location>
        <begin position="39"/>
        <end position="58"/>
    </location>
</feature>
<dbReference type="RefSeq" id="WP_190215461.1">
    <property type="nucleotide sequence ID" value="NZ_BNBO01000079.1"/>
</dbReference>
<dbReference type="InterPro" id="IPR036271">
    <property type="entry name" value="Tet_transcr_reg_TetR-rel_C_sf"/>
</dbReference>
<sequence>MTATAAPRAPKLRADATRNRERIITAAREAFVEHGADAPLDEIAKRAGVGNATLYRNFPDRSALFRAVVLHVKTRIVAHAEAALADRSDPFDALQDFVHAAADEKLGALCPMMSGRFDPFDPELVEARSRLEGTVTELLDRARHAGALRPDVGAGDVFVAISQLTRPLPGTTCVNFADFVHRHLQLFLDGMRAPAPSTLPGRAITFEDFQHHTDATPGA</sequence>
<dbReference type="SUPFAM" id="SSF48498">
    <property type="entry name" value="Tetracyclin repressor-like, C-terminal domain"/>
    <property type="match status" value="1"/>
</dbReference>
<name>A0A918YV38_9ACTN</name>
<keyword evidence="1" id="KW-0805">Transcription regulation</keyword>
<dbReference type="PROSITE" id="PS50977">
    <property type="entry name" value="HTH_TETR_2"/>
    <property type="match status" value="1"/>
</dbReference>
<evidence type="ECO:0000256" key="3">
    <source>
        <dbReference type="ARBA" id="ARBA00023163"/>
    </source>
</evidence>
<dbReference type="InterPro" id="IPR049445">
    <property type="entry name" value="TetR_SbtR-like_C"/>
</dbReference>
<evidence type="ECO:0000313" key="6">
    <source>
        <dbReference type="EMBL" id="GHE24930.1"/>
    </source>
</evidence>
<dbReference type="Pfam" id="PF00440">
    <property type="entry name" value="TetR_N"/>
    <property type="match status" value="1"/>
</dbReference>
<dbReference type="SUPFAM" id="SSF46689">
    <property type="entry name" value="Homeodomain-like"/>
    <property type="match status" value="1"/>
</dbReference>
<comment type="caution">
    <text evidence="6">The sequence shown here is derived from an EMBL/GenBank/DDBJ whole genome shotgun (WGS) entry which is preliminary data.</text>
</comment>
<gene>
    <name evidence="6" type="ORF">GCM10018781_75700</name>
</gene>
<dbReference type="AlphaFoldDB" id="A0A918YV38"/>
<dbReference type="Proteomes" id="UP000617734">
    <property type="component" value="Unassembled WGS sequence"/>
</dbReference>
<dbReference type="Pfam" id="PF21597">
    <property type="entry name" value="TetR_C_43"/>
    <property type="match status" value="1"/>
</dbReference>
<dbReference type="PRINTS" id="PR00455">
    <property type="entry name" value="HTHTETR"/>
</dbReference>
<reference evidence="6" key="1">
    <citation type="journal article" date="2014" name="Int. J. Syst. Evol. Microbiol.">
        <title>Complete genome sequence of Corynebacterium casei LMG S-19264T (=DSM 44701T), isolated from a smear-ripened cheese.</title>
        <authorList>
            <consortium name="US DOE Joint Genome Institute (JGI-PGF)"/>
            <person name="Walter F."/>
            <person name="Albersmeier A."/>
            <person name="Kalinowski J."/>
            <person name="Ruckert C."/>
        </authorList>
    </citation>
    <scope>NUCLEOTIDE SEQUENCE</scope>
    <source>
        <strain evidence="6">JCM 4646</strain>
    </source>
</reference>
<keyword evidence="2 4" id="KW-0238">DNA-binding</keyword>
<keyword evidence="7" id="KW-1185">Reference proteome</keyword>
<proteinExistence type="predicted"/>
<evidence type="ECO:0000256" key="2">
    <source>
        <dbReference type="ARBA" id="ARBA00023125"/>
    </source>
</evidence>
<evidence type="ECO:0000313" key="7">
    <source>
        <dbReference type="Proteomes" id="UP000617734"/>
    </source>
</evidence>